<evidence type="ECO:0000256" key="2">
    <source>
        <dbReference type="ARBA" id="ARBA00008682"/>
    </source>
</evidence>
<dbReference type="PANTHER" id="PTHR11177">
    <property type="entry name" value="CHITINASE"/>
    <property type="match status" value="1"/>
</dbReference>
<evidence type="ECO:0000313" key="13">
    <source>
        <dbReference type="Proteomes" id="UP001285354"/>
    </source>
</evidence>
<gene>
    <name evidence="12" type="ORF">QTJ16_001437</name>
</gene>
<dbReference type="GO" id="GO:0008061">
    <property type="term" value="F:chitin binding"/>
    <property type="evidence" value="ECO:0007669"/>
    <property type="project" value="InterPro"/>
</dbReference>
<keyword evidence="13" id="KW-1185">Reference proteome</keyword>
<comment type="catalytic activity">
    <reaction evidence="1">
        <text>Random endo-hydrolysis of N-acetyl-beta-D-glucosaminide (1-&gt;4)-beta-linkages in chitin and chitodextrins.</text>
        <dbReference type="EC" id="3.2.1.14"/>
    </reaction>
</comment>
<accession>A0AAD9WG90</accession>
<protein>
    <recommendedName>
        <fullName evidence="3">chitinase</fullName>
        <ecNumber evidence="3">3.2.1.14</ecNumber>
    </recommendedName>
</protein>
<dbReference type="SMART" id="SM00636">
    <property type="entry name" value="Glyco_18"/>
    <property type="match status" value="1"/>
</dbReference>
<reference evidence="12" key="1">
    <citation type="submission" date="2023-06" db="EMBL/GenBank/DDBJ databases">
        <title>Draft genome of Marssonina rosae.</title>
        <authorList>
            <person name="Cheng Q."/>
        </authorList>
    </citation>
    <scope>NUCLEOTIDE SEQUENCE</scope>
    <source>
        <strain evidence="12">R4</strain>
    </source>
</reference>
<evidence type="ECO:0000256" key="4">
    <source>
        <dbReference type="ARBA" id="ARBA00022801"/>
    </source>
</evidence>
<name>A0AAD9WG90_9HELO</name>
<feature type="domain" description="GH18" evidence="11">
    <location>
        <begin position="46"/>
        <end position="415"/>
    </location>
</feature>
<dbReference type="PROSITE" id="PS01095">
    <property type="entry name" value="GH18_1"/>
    <property type="match status" value="1"/>
</dbReference>
<comment type="similarity">
    <text evidence="2">Belongs to the glycosyl hydrolase 18 family. Chitinase class V subfamily.</text>
</comment>
<evidence type="ECO:0000259" key="11">
    <source>
        <dbReference type="PROSITE" id="PS51910"/>
    </source>
</evidence>
<dbReference type="Pfam" id="PF00704">
    <property type="entry name" value="Glyco_hydro_18"/>
    <property type="match status" value="1"/>
</dbReference>
<keyword evidence="5" id="KW-0146">Chitin degradation</keyword>
<evidence type="ECO:0000256" key="6">
    <source>
        <dbReference type="ARBA" id="ARBA00023277"/>
    </source>
</evidence>
<comment type="caution">
    <text evidence="12">The sequence shown here is derived from an EMBL/GenBank/DDBJ whole genome shotgun (WGS) entry which is preliminary data.</text>
</comment>
<dbReference type="EMBL" id="JAUBYV010000001">
    <property type="protein sequence ID" value="KAK2630617.1"/>
    <property type="molecule type" value="Genomic_DNA"/>
</dbReference>
<evidence type="ECO:0000256" key="5">
    <source>
        <dbReference type="ARBA" id="ARBA00023024"/>
    </source>
</evidence>
<dbReference type="SUPFAM" id="SSF54556">
    <property type="entry name" value="Chitinase insertion domain"/>
    <property type="match status" value="1"/>
</dbReference>
<dbReference type="GO" id="GO:0006032">
    <property type="term" value="P:chitin catabolic process"/>
    <property type="evidence" value="ECO:0007669"/>
    <property type="project" value="UniProtKB-KW"/>
</dbReference>
<evidence type="ECO:0000256" key="1">
    <source>
        <dbReference type="ARBA" id="ARBA00000822"/>
    </source>
</evidence>
<dbReference type="GO" id="GO:0000272">
    <property type="term" value="P:polysaccharide catabolic process"/>
    <property type="evidence" value="ECO:0007669"/>
    <property type="project" value="UniProtKB-KW"/>
</dbReference>
<dbReference type="InterPro" id="IPR029070">
    <property type="entry name" value="Chitinase_insertion_sf"/>
</dbReference>
<dbReference type="GO" id="GO:0005576">
    <property type="term" value="C:extracellular region"/>
    <property type="evidence" value="ECO:0007669"/>
    <property type="project" value="TreeGrafter"/>
</dbReference>
<evidence type="ECO:0000256" key="10">
    <source>
        <dbReference type="SAM" id="SignalP"/>
    </source>
</evidence>
<dbReference type="CDD" id="cd06548">
    <property type="entry name" value="GH18_chitinase"/>
    <property type="match status" value="1"/>
</dbReference>
<keyword evidence="6" id="KW-0119">Carbohydrate metabolism</keyword>
<keyword evidence="10" id="KW-0732">Signal</keyword>
<dbReference type="AlphaFoldDB" id="A0AAD9WG90"/>
<dbReference type="EC" id="3.2.1.14" evidence="3"/>
<dbReference type="InterPro" id="IPR001579">
    <property type="entry name" value="Glyco_hydro_18_chit_AS"/>
</dbReference>
<feature type="chain" id="PRO_5042103461" description="chitinase" evidence="10">
    <location>
        <begin position="19"/>
        <end position="442"/>
    </location>
</feature>
<evidence type="ECO:0000256" key="3">
    <source>
        <dbReference type="ARBA" id="ARBA00012729"/>
    </source>
</evidence>
<dbReference type="Gene3D" id="3.20.20.80">
    <property type="entry name" value="Glycosidases"/>
    <property type="match status" value="1"/>
</dbReference>
<dbReference type="PANTHER" id="PTHR11177:SF317">
    <property type="entry name" value="CHITINASE 12-RELATED"/>
    <property type="match status" value="1"/>
</dbReference>
<keyword evidence="7 9" id="KW-0326">Glycosidase</keyword>
<keyword evidence="4 9" id="KW-0378">Hydrolase</keyword>
<organism evidence="12 13">
    <name type="scientific">Diplocarpon rosae</name>
    <dbReference type="NCBI Taxonomy" id="946125"/>
    <lineage>
        <taxon>Eukaryota</taxon>
        <taxon>Fungi</taxon>
        <taxon>Dikarya</taxon>
        <taxon>Ascomycota</taxon>
        <taxon>Pezizomycotina</taxon>
        <taxon>Leotiomycetes</taxon>
        <taxon>Helotiales</taxon>
        <taxon>Drepanopezizaceae</taxon>
        <taxon>Diplocarpon</taxon>
    </lineage>
</organism>
<keyword evidence="8" id="KW-0624">Polysaccharide degradation</keyword>
<dbReference type="Proteomes" id="UP001285354">
    <property type="component" value="Unassembled WGS sequence"/>
</dbReference>
<dbReference type="InterPro" id="IPR017853">
    <property type="entry name" value="GH"/>
</dbReference>
<feature type="signal peptide" evidence="10">
    <location>
        <begin position="1"/>
        <end position="18"/>
    </location>
</feature>
<evidence type="ECO:0000313" key="12">
    <source>
        <dbReference type="EMBL" id="KAK2630617.1"/>
    </source>
</evidence>
<dbReference type="InterPro" id="IPR050314">
    <property type="entry name" value="Glycosyl_Hydrlase_18"/>
</dbReference>
<evidence type="ECO:0000256" key="8">
    <source>
        <dbReference type="ARBA" id="ARBA00023326"/>
    </source>
</evidence>
<evidence type="ECO:0000256" key="9">
    <source>
        <dbReference type="RuleBase" id="RU000489"/>
    </source>
</evidence>
<dbReference type="SUPFAM" id="SSF51445">
    <property type="entry name" value="(Trans)glycosidases"/>
    <property type="match status" value="1"/>
</dbReference>
<sequence length="442" mass="48735">MYCSAILSFLYLAGSALAGPVVSHRSGPARAHGRVARRGFAESEGMRAVGYYGNWDIYARKFFVTDIDDSQLTHLIYSFANVKNDTGEVYLSDEWADIQYAYPGDVASNSTEPQLLGNLKQLYLKKKKNRNLKVLLAILGYTYSPNMVPVLASAELRANFVSSAVKLVTDLGLDGLDVDYEYVSSATEAANMVILLQDLRAALDAIPTNTTASPFLLTCASPAGPDKYKILDLPGMDDSLSFWNLMGYDYSGSWDKIAAHSSNLLPDEKSNLSTPFSSEAPLKYYVDAGISPLSINLGMPLYGRAFANTRGLGQPFNNTGSTIGSYDEANVWDVKDLPIEGSNATVYNLKKIGASYSYDASKQYLVSYDTPKNAKVKAEYIEKHGYGGAMWWEISQDRQDSDSLIKTVVKSFGGEKRLEQSLNHLDYPTSKYENLRHGFPHE</sequence>
<dbReference type="InterPro" id="IPR011583">
    <property type="entry name" value="Chitinase_II/V-like_cat"/>
</dbReference>
<dbReference type="PROSITE" id="PS51910">
    <property type="entry name" value="GH18_2"/>
    <property type="match status" value="1"/>
</dbReference>
<dbReference type="InterPro" id="IPR001223">
    <property type="entry name" value="Glyco_hydro18_cat"/>
</dbReference>
<evidence type="ECO:0000256" key="7">
    <source>
        <dbReference type="ARBA" id="ARBA00023295"/>
    </source>
</evidence>
<proteinExistence type="inferred from homology"/>
<dbReference type="Gene3D" id="3.10.50.10">
    <property type="match status" value="1"/>
</dbReference>
<dbReference type="GO" id="GO:0008843">
    <property type="term" value="F:endochitinase activity"/>
    <property type="evidence" value="ECO:0007669"/>
    <property type="project" value="UniProtKB-EC"/>
</dbReference>